<feature type="domain" description="WSC" evidence="3">
    <location>
        <begin position="575"/>
        <end position="670"/>
    </location>
</feature>
<evidence type="ECO:0000259" key="3">
    <source>
        <dbReference type="PROSITE" id="PS51212"/>
    </source>
</evidence>
<dbReference type="AlphaFoldDB" id="A0AAN7T1A5"/>
<sequence length="704" mass="74503">MSALRKIAFLSVLAAPAAAFWRLPCKSTIVVERVDPIVAPGNISGHVHQIMGGNGFDFEMDFADTQASTCTSCTVHGDFSNYWTPVLYYQHQDGTFEKVNQLGGGLVYYLQRSGPNKDKLQAFPEGFRMISGDPFKRSSGNDFASQAISYACLDYSGPAKPETPGFPTHNCPSGLRSQVFFPSCWDGKNLDSADHKSHMSFPIGAYNDGKCPDTHPVHLVSIFYEIIWDTNKFKDMWYGNKQPFVWAQGDPTGYGFHGDFLMGWNRDLLQRAVDQCTSDSGRVEDCPVFNLYPDSTAEGCKIASKIDEDIQGPFSKLPGCNPVQPGPDRAQIIATCEGNTATIGQGKPFFKDLTSQGWGYQGCGTDNYYARALTGASTSQAGMTNEQCIAFCGGKGFSTAGTQYSKECYCGNSIPASAQPVAGVVGNCNMPCDGDATQNCGGSSLLSLYQKCTGSTCSNAAGVGGGSSASASSSVSSAKSSSISQQIKVQSTTTTTRLLARGTSSSSSSSSSSTSSSASKITPSPSSSKTSTSSTSSSTTQSLSSSTSKPSSPTSSSSSSSASPIATSTSTLPPNWTYRGCITDAINPRTLPKLAPYTLDNKQVTSTSCVSYCSKAGYVYAGTEYGGECWCGNDAPITAKLDESKCGTPCKGDSTQKCGGPSALSLYAAGGKTKRDGEEQQQLEVVKEHMKRHGRGRFGRDAFL</sequence>
<evidence type="ECO:0000313" key="4">
    <source>
        <dbReference type="EMBL" id="KAK5086329.1"/>
    </source>
</evidence>
<feature type="region of interest" description="Disordered" evidence="1">
    <location>
        <begin position="482"/>
        <end position="569"/>
    </location>
</feature>
<dbReference type="InterPro" id="IPR018535">
    <property type="entry name" value="DUF1996"/>
</dbReference>
<proteinExistence type="predicted"/>
<feature type="signal peptide" evidence="2">
    <location>
        <begin position="1"/>
        <end position="19"/>
    </location>
</feature>
<protein>
    <recommendedName>
        <fullName evidence="3">WSC domain-containing protein</fullName>
    </recommendedName>
</protein>
<dbReference type="PANTHER" id="PTHR43662">
    <property type="match status" value="1"/>
</dbReference>
<feature type="domain" description="WSC" evidence="3">
    <location>
        <begin position="357"/>
        <end position="452"/>
    </location>
</feature>
<organism evidence="4 5">
    <name type="scientific">Lithohypha guttulata</name>
    <dbReference type="NCBI Taxonomy" id="1690604"/>
    <lineage>
        <taxon>Eukaryota</taxon>
        <taxon>Fungi</taxon>
        <taxon>Dikarya</taxon>
        <taxon>Ascomycota</taxon>
        <taxon>Pezizomycotina</taxon>
        <taxon>Eurotiomycetes</taxon>
        <taxon>Chaetothyriomycetidae</taxon>
        <taxon>Chaetothyriales</taxon>
        <taxon>Trichomeriaceae</taxon>
        <taxon>Lithohypha</taxon>
    </lineage>
</organism>
<dbReference type="Pfam" id="PF01822">
    <property type="entry name" value="WSC"/>
    <property type="match status" value="2"/>
</dbReference>
<evidence type="ECO:0000256" key="1">
    <source>
        <dbReference type="SAM" id="MobiDB-lite"/>
    </source>
</evidence>
<evidence type="ECO:0000256" key="2">
    <source>
        <dbReference type="SAM" id="SignalP"/>
    </source>
</evidence>
<comment type="caution">
    <text evidence="4">The sequence shown here is derived from an EMBL/GenBank/DDBJ whole genome shotgun (WGS) entry which is preliminary data.</text>
</comment>
<evidence type="ECO:0000313" key="5">
    <source>
        <dbReference type="Proteomes" id="UP001309876"/>
    </source>
</evidence>
<dbReference type="PANTHER" id="PTHR43662:SF3">
    <property type="entry name" value="DOMAIN PROTEIN, PUTATIVE (AFU_ORTHOLOGUE AFUA_6G11970)-RELATED"/>
    <property type="match status" value="1"/>
</dbReference>
<dbReference type="InterPro" id="IPR002889">
    <property type="entry name" value="WSC_carb-bd"/>
</dbReference>
<dbReference type="EMBL" id="JAVRRJ010000003">
    <property type="protein sequence ID" value="KAK5086329.1"/>
    <property type="molecule type" value="Genomic_DNA"/>
</dbReference>
<reference evidence="4 5" key="1">
    <citation type="submission" date="2023-08" db="EMBL/GenBank/DDBJ databases">
        <title>Black Yeasts Isolated from many extreme environments.</title>
        <authorList>
            <person name="Coleine C."/>
            <person name="Stajich J.E."/>
            <person name="Selbmann L."/>
        </authorList>
    </citation>
    <scope>NUCLEOTIDE SEQUENCE [LARGE SCALE GENOMIC DNA]</scope>
    <source>
        <strain evidence="4 5">CCFEE 5910</strain>
    </source>
</reference>
<gene>
    <name evidence="4" type="ORF">LTR05_003497</name>
</gene>
<dbReference type="Proteomes" id="UP001309876">
    <property type="component" value="Unassembled WGS sequence"/>
</dbReference>
<keyword evidence="2" id="KW-0732">Signal</keyword>
<accession>A0AAN7T1A5</accession>
<keyword evidence="5" id="KW-1185">Reference proteome</keyword>
<dbReference type="Pfam" id="PF09362">
    <property type="entry name" value="DUF1996"/>
    <property type="match status" value="1"/>
</dbReference>
<feature type="chain" id="PRO_5042890878" description="WSC domain-containing protein" evidence="2">
    <location>
        <begin position="20"/>
        <end position="704"/>
    </location>
</feature>
<dbReference type="PROSITE" id="PS51212">
    <property type="entry name" value="WSC"/>
    <property type="match status" value="2"/>
</dbReference>
<dbReference type="SMART" id="SM00321">
    <property type="entry name" value="WSC"/>
    <property type="match status" value="2"/>
</dbReference>
<name>A0AAN7T1A5_9EURO</name>